<evidence type="ECO:0000256" key="1">
    <source>
        <dbReference type="SAM" id="MobiDB-lite"/>
    </source>
</evidence>
<protein>
    <submittedName>
        <fullName evidence="2">Uncharacterized protein</fullName>
    </submittedName>
</protein>
<proteinExistence type="predicted"/>
<sequence>MGLPNWELYYRVAVVIWTKDWINLNNKRILSLEGHNLQKGWHAVLWETEMKKQQYFHRHLIRDALLQNWIKIKKKHYLKIPIWLSPVDIIIHQNNLDLTKRLKYKDILDGNRNLKSMVELREQGMQVDWWAYLQLQHRHKKDNKEYGSNSNCLSPLYSPSASSQAASSSSHQPLGI</sequence>
<dbReference type="PANTHER" id="PTHR31635:SF196">
    <property type="entry name" value="REVERSE TRANSCRIPTASE DOMAIN-CONTAINING PROTEIN-RELATED"/>
    <property type="match status" value="1"/>
</dbReference>
<dbReference type="AlphaFoldDB" id="A0A2D4K547"/>
<feature type="region of interest" description="Disordered" evidence="1">
    <location>
        <begin position="157"/>
        <end position="176"/>
    </location>
</feature>
<organism evidence="2">
    <name type="scientific">Micrurus paraensis</name>
    <dbReference type="NCBI Taxonomy" id="1970185"/>
    <lineage>
        <taxon>Eukaryota</taxon>
        <taxon>Metazoa</taxon>
        <taxon>Chordata</taxon>
        <taxon>Craniata</taxon>
        <taxon>Vertebrata</taxon>
        <taxon>Euteleostomi</taxon>
        <taxon>Lepidosauria</taxon>
        <taxon>Squamata</taxon>
        <taxon>Bifurcata</taxon>
        <taxon>Unidentata</taxon>
        <taxon>Episquamata</taxon>
        <taxon>Toxicofera</taxon>
        <taxon>Serpentes</taxon>
        <taxon>Colubroidea</taxon>
        <taxon>Elapidae</taxon>
        <taxon>Elapinae</taxon>
        <taxon>Micrurus</taxon>
    </lineage>
</organism>
<reference evidence="2" key="2">
    <citation type="submission" date="2017-11" db="EMBL/GenBank/DDBJ databases">
        <title>Coralsnake Venomics: Analyses of Venom Gland Transcriptomes and Proteomes of Six Brazilian Taxa.</title>
        <authorList>
            <person name="Aird S.D."/>
            <person name="Jorge da Silva N."/>
            <person name="Qiu L."/>
            <person name="Villar-Briones A."/>
            <person name="Aparecida-Saddi V."/>
            <person name="Campos-Telles M.P."/>
            <person name="Grau M."/>
            <person name="Mikheyev A.S."/>
        </authorList>
    </citation>
    <scope>NUCLEOTIDE SEQUENCE</scope>
    <source>
        <tissue evidence="2">Venom_gland</tissue>
    </source>
</reference>
<dbReference type="EMBL" id="IACL01033147">
    <property type="protein sequence ID" value="LAB03832.1"/>
    <property type="molecule type" value="Transcribed_RNA"/>
</dbReference>
<name>A0A2D4K547_9SAUR</name>
<accession>A0A2D4K547</accession>
<reference evidence="2" key="1">
    <citation type="submission" date="2017-07" db="EMBL/GenBank/DDBJ databases">
        <authorList>
            <person name="Mikheyev A."/>
            <person name="Grau M."/>
        </authorList>
    </citation>
    <scope>NUCLEOTIDE SEQUENCE</scope>
    <source>
        <tissue evidence="2">Venom_gland</tissue>
    </source>
</reference>
<evidence type="ECO:0000313" key="2">
    <source>
        <dbReference type="EMBL" id="LAB03832.1"/>
    </source>
</evidence>
<dbReference type="PANTHER" id="PTHR31635">
    <property type="entry name" value="REVERSE TRANSCRIPTASE DOMAIN-CONTAINING PROTEIN-RELATED"/>
    <property type="match status" value="1"/>
</dbReference>